<proteinExistence type="predicted"/>
<gene>
    <name evidence="1" type="ORF">CFBP1159_01320</name>
</gene>
<dbReference type="Gene3D" id="3.40.50.300">
    <property type="entry name" value="P-loop containing nucleotide triphosphate hydrolases"/>
    <property type="match status" value="1"/>
</dbReference>
<name>A0A8D6UHD9_9XANT</name>
<dbReference type="EMBL" id="HG992341">
    <property type="protein sequence ID" value="CAE6689244.1"/>
    <property type="molecule type" value="Genomic_DNA"/>
</dbReference>
<evidence type="ECO:0000313" key="1">
    <source>
        <dbReference type="EMBL" id="CAE6689224.1"/>
    </source>
</evidence>
<dbReference type="SUPFAM" id="SSF52540">
    <property type="entry name" value="P-loop containing nucleoside triphosphate hydrolases"/>
    <property type="match status" value="1"/>
</dbReference>
<dbReference type="RefSeq" id="WP_146091562.1">
    <property type="nucleotide sequence ID" value="NZ_CP076534.1"/>
</dbReference>
<dbReference type="AlphaFoldDB" id="A0A8D6UHD9"/>
<reference evidence="1" key="1">
    <citation type="submission" date="2021-02" db="EMBL/GenBank/DDBJ databases">
        <authorList>
            <person name="Pothier F. J."/>
        </authorList>
    </citation>
    <scope>NUCLEOTIDE SEQUENCE</scope>
    <source>
        <strain evidence="1">CFBP 1159</strain>
    </source>
</reference>
<accession>A0A8D6UHD9</accession>
<sequence>MYLTNDVFGVRSKLIASYIEREKVDELFTDALRHGNELIVYGSSKQGKTSLLLKNLREDQYVKVECSPQTQPIDIYKSILRQLDISFIESETASSSSEQGAKVGAGFKIKIPMIGETGINAETADKSTAATTQVSRYIEYNLALAQDVAEIVLSNKIRKYLVLENFHYLPTEVQESLAFDLRAFQDHGIIFIILGIWREANRLVQFNGDLLDRITEIPVEPWDPEDFKRVIRKGASLLNVDFSSVEDDLITAAFDSIGVVQELCKHACLAAGVFSTAKDRVSITPAHLSDSIKRKANEYGVRHIRNFESFSDVIRKTSNQSGKPSLAFPYYFINVLLIADFDALEHGLSRGTLLEEIRKIHHRPEDVRSADLGAFLHNLTQHQINKKIQPPFVDYDRGGKIMKIIDSSLYFFLKHCDRQQILDDLPDPLQISDSDGNNE</sequence>
<dbReference type="Proteomes" id="UP000835243">
    <property type="component" value="Chromosome"/>
</dbReference>
<dbReference type="InterPro" id="IPR027417">
    <property type="entry name" value="P-loop_NTPase"/>
</dbReference>
<protein>
    <submittedName>
        <fullName evidence="1">Uncharacterized protein</fullName>
    </submittedName>
</protein>
<organism evidence="1">
    <name type="scientific">Xanthomonas arboricola pv. corylina</name>
    <dbReference type="NCBI Taxonomy" id="487821"/>
    <lineage>
        <taxon>Bacteria</taxon>
        <taxon>Pseudomonadati</taxon>
        <taxon>Pseudomonadota</taxon>
        <taxon>Gammaproteobacteria</taxon>
        <taxon>Lysobacterales</taxon>
        <taxon>Lysobacteraceae</taxon>
        <taxon>Xanthomonas</taxon>
    </lineage>
</organism>
<dbReference type="EMBL" id="HG992341">
    <property type="protein sequence ID" value="CAE6689224.1"/>
    <property type="molecule type" value="Genomic_DNA"/>
</dbReference>